<dbReference type="PANTHER" id="PTHR24292:SF54">
    <property type="entry name" value="CYP9F3-RELATED"/>
    <property type="match status" value="1"/>
</dbReference>
<evidence type="ECO:0000256" key="3">
    <source>
        <dbReference type="ARBA" id="ARBA00004406"/>
    </source>
</evidence>
<keyword evidence="17" id="KW-1185">Reference proteome</keyword>
<keyword evidence="15" id="KW-1133">Transmembrane helix</keyword>
<feature type="binding site" description="axial binding residue" evidence="13">
    <location>
        <position position="481"/>
    </location>
    <ligand>
        <name>heme</name>
        <dbReference type="ChEBI" id="CHEBI:30413"/>
    </ligand>
    <ligandPart>
        <name>Fe</name>
        <dbReference type="ChEBI" id="CHEBI:18248"/>
    </ligandPart>
</feature>
<evidence type="ECO:0000256" key="15">
    <source>
        <dbReference type="SAM" id="Phobius"/>
    </source>
</evidence>
<keyword evidence="6 13" id="KW-0479">Metal-binding</keyword>
<keyword evidence="15" id="KW-0812">Transmembrane</keyword>
<gene>
    <name evidence="16" type="ORF">R5R35_010771</name>
</gene>
<evidence type="ECO:0000256" key="14">
    <source>
        <dbReference type="RuleBase" id="RU000461"/>
    </source>
</evidence>
<dbReference type="InterPro" id="IPR017972">
    <property type="entry name" value="Cyt_P450_CS"/>
</dbReference>
<organism evidence="16 17">
    <name type="scientific">Gryllus longicercus</name>
    <dbReference type="NCBI Taxonomy" id="2509291"/>
    <lineage>
        <taxon>Eukaryota</taxon>
        <taxon>Metazoa</taxon>
        <taxon>Ecdysozoa</taxon>
        <taxon>Arthropoda</taxon>
        <taxon>Hexapoda</taxon>
        <taxon>Insecta</taxon>
        <taxon>Pterygota</taxon>
        <taxon>Neoptera</taxon>
        <taxon>Polyneoptera</taxon>
        <taxon>Orthoptera</taxon>
        <taxon>Ensifera</taxon>
        <taxon>Gryllidea</taxon>
        <taxon>Grylloidea</taxon>
        <taxon>Gryllidae</taxon>
        <taxon>Gryllinae</taxon>
        <taxon>Gryllus</taxon>
    </lineage>
</organism>
<evidence type="ECO:0000256" key="5">
    <source>
        <dbReference type="ARBA" id="ARBA00022617"/>
    </source>
</evidence>
<proteinExistence type="inferred from homology"/>
<comment type="subcellular location">
    <subcellularLocation>
        <location evidence="3">Endoplasmic reticulum membrane</location>
        <topology evidence="3">Peripheral membrane protein</topology>
    </subcellularLocation>
    <subcellularLocation>
        <location evidence="2">Microsome membrane</location>
        <topology evidence="2">Peripheral membrane protein</topology>
    </subcellularLocation>
</comment>
<keyword evidence="8" id="KW-0492">Microsome</keyword>
<dbReference type="PRINTS" id="PR00385">
    <property type="entry name" value="P450"/>
</dbReference>
<evidence type="ECO:0000256" key="1">
    <source>
        <dbReference type="ARBA" id="ARBA00001971"/>
    </source>
</evidence>
<dbReference type="Proteomes" id="UP001378592">
    <property type="component" value="Unassembled WGS sequence"/>
</dbReference>
<dbReference type="CDD" id="cd11056">
    <property type="entry name" value="CYP6-like"/>
    <property type="match status" value="1"/>
</dbReference>
<evidence type="ECO:0000256" key="7">
    <source>
        <dbReference type="ARBA" id="ARBA00022824"/>
    </source>
</evidence>
<dbReference type="AlphaFoldDB" id="A0AAN9VL42"/>
<accession>A0AAN9VL42</accession>
<evidence type="ECO:0000256" key="13">
    <source>
        <dbReference type="PIRSR" id="PIRSR602401-1"/>
    </source>
</evidence>
<evidence type="ECO:0000256" key="11">
    <source>
        <dbReference type="ARBA" id="ARBA00023033"/>
    </source>
</evidence>
<evidence type="ECO:0000256" key="10">
    <source>
        <dbReference type="ARBA" id="ARBA00023004"/>
    </source>
</evidence>
<dbReference type="EMBL" id="JAZDUA010000245">
    <property type="protein sequence ID" value="KAK7863027.1"/>
    <property type="molecule type" value="Genomic_DNA"/>
</dbReference>
<keyword evidence="9 14" id="KW-0560">Oxidoreductase</keyword>
<dbReference type="PRINTS" id="PR00463">
    <property type="entry name" value="EP450I"/>
</dbReference>
<evidence type="ECO:0008006" key="18">
    <source>
        <dbReference type="Google" id="ProtNLM"/>
    </source>
</evidence>
<dbReference type="GO" id="GO:0020037">
    <property type="term" value="F:heme binding"/>
    <property type="evidence" value="ECO:0007669"/>
    <property type="project" value="InterPro"/>
</dbReference>
<evidence type="ECO:0000313" key="16">
    <source>
        <dbReference type="EMBL" id="KAK7863027.1"/>
    </source>
</evidence>
<evidence type="ECO:0000313" key="17">
    <source>
        <dbReference type="Proteomes" id="UP001378592"/>
    </source>
</evidence>
<dbReference type="SUPFAM" id="SSF48264">
    <property type="entry name" value="Cytochrome P450"/>
    <property type="match status" value="1"/>
</dbReference>
<name>A0AAN9VL42_9ORTH</name>
<dbReference type="InterPro" id="IPR001128">
    <property type="entry name" value="Cyt_P450"/>
</dbReference>
<dbReference type="GO" id="GO:0016705">
    <property type="term" value="F:oxidoreductase activity, acting on paired donors, with incorporation or reduction of molecular oxygen"/>
    <property type="evidence" value="ECO:0007669"/>
    <property type="project" value="InterPro"/>
</dbReference>
<keyword evidence="5 13" id="KW-0349">Heme</keyword>
<comment type="similarity">
    <text evidence="4 14">Belongs to the cytochrome P450 family.</text>
</comment>
<dbReference type="InterPro" id="IPR036396">
    <property type="entry name" value="Cyt_P450_sf"/>
</dbReference>
<evidence type="ECO:0000256" key="12">
    <source>
        <dbReference type="ARBA" id="ARBA00023136"/>
    </source>
</evidence>
<evidence type="ECO:0000256" key="4">
    <source>
        <dbReference type="ARBA" id="ARBA00010617"/>
    </source>
</evidence>
<keyword evidence="11 14" id="KW-0503">Monooxygenase</keyword>
<evidence type="ECO:0000256" key="8">
    <source>
        <dbReference type="ARBA" id="ARBA00022848"/>
    </source>
</evidence>
<dbReference type="InterPro" id="IPR050476">
    <property type="entry name" value="Insect_CytP450_Detox"/>
</dbReference>
<dbReference type="GO" id="GO:0004497">
    <property type="term" value="F:monooxygenase activity"/>
    <property type="evidence" value="ECO:0007669"/>
    <property type="project" value="UniProtKB-KW"/>
</dbReference>
<dbReference type="PROSITE" id="PS00086">
    <property type="entry name" value="CYTOCHROME_P450"/>
    <property type="match status" value="1"/>
</dbReference>
<keyword evidence="10 13" id="KW-0408">Iron</keyword>
<dbReference type="GO" id="GO:0005789">
    <property type="term" value="C:endoplasmic reticulum membrane"/>
    <property type="evidence" value="ECO:0007669"/>
    <property type="project" value="UniProtKB-SubCell"/>
</dbReference>
<evidence type="ECO:0000256" key="9">
    <source>
        <dbReference type="ARBA" id="ARBA00023002"/>
    </source>
</evidence>
<comment type="cofactor">
    <cofactor evidence="1 13">
        <name>heme</name>
        <dbReference type="ChEBI" id="CHEBI:30413"/>
    </cofactor>
</comment>
<keyword evidence="7" id="KW-0256">Endoplasmic reticulum</keyword>
<reference evidence="16 17" key="1">
    <citation type="submission" date="2024-03" db="EMBL/GenBank/DDBJ databases">
        <title>The genome assembly and annotation of the cricket Gryllus longicercus Weissman &amp; Gray.</title>
        <authorList>
            <person name="Szrajer S."/>
            <person name="Gray D."/>
            <person name="Ylla G."/>
        </authorList>
    </citation>
    <scope>NUCLEOTIDE SEQUENCE [LARGE SCALE GENOMIC DNA]</scope>
    <source>
        <strain evidence="16">DAG 2021-001</strain>
        <tissue evidence="16">Whole body minus gut</tissue>
    </source>
</reference>
<dbReference type="PANTHER" id="PTHR24292">
    <property type="entry name" value="CYTOCHROME P450"/>
    <property type="match status" value="1"/>
</dbReference>
<comment type="caution">
    <text evidence="16">The sequence shown here is derived from an EMBL/GenBank/DDBJ whole genome shotgun (WGS) entry which is preliminary data.</text>
</comment>
<dbReference type="Pfam" id="PF00067">
    <property type="entry name" value="p450"/>
    <property type="match status" value="1"/>
</dbReference>
<feature type="transmembrane region" description="Helical" evidence="15">
    <location>
        <begin position="17"/>
        <end position="39"/>
    </location>
</feature>
<dbReference type="InterPro" id="IPR002401">
    <property type="entry name" value="Cyt_P450_E_grp-I"/>
</dbReference>
<dbReference type="GO" id="GO:0005506">
    <property type="term" value="F:iron ion binding"/>
    <property type="evidence" value="ECO:0007669"/>
    <property type="project" value="InterPro"/>
</dbReference>
<protein>
    <recommendedName>
        <fullName evidence="18">Cytochrome P450</fullName>
    </recommendedName>
</protein>
<dbReference type="Gene3D" id="1.10.630.10">
    <property type="entry name" value="Cytochrome P450"/>
    <property type="match status" value="1"/>
</dbReference>
<evidence type="ECO:0000256" key="2">
    <source>
        <dbReference type="ARBA" id="ARBA00004174"/>
    </source>
</evidence>
<evidence type="ECO:0000256" key="6">
    <source>
        <dbReference type="ARBA" id="ARBA00022723"/>
    </source>
</evidence>
<dbReference type="FunFam" id="1.10.630.10:FF:000042">
    <property type="entry name" value="Cytochrome P450"/>
    <property type="match status" value="1"/>
</dbReference>
<sequence>MIETLTTALSRTTTGDWLLLAAGFLLVFYIAGTWNYDYFQRRGIPSTKPKFPFFGDFVAVMTGFRAFTDAIQDFYDKGKGHGVFGVFEITRPILWIRDPELLKVVGVKEFDNFMNHRSFASVKTDPIFGKNLFNLKDQAWRDMRATLSPAFTTSKIKAMLPLMSQCADQFSQYLREKYVSSKEGSMKKPLVFDLKDLFTRLTNDIIATTAFGVSCDSLKNPNNEFYTRGKTLTTFSKFRSFVLFAFLAIPKLMEKTGFRLLDAESTNFFNSLIHDTIKERQKRGIIRPDVLQLLMQARQGKLKAEKEDSAEAENLGVSGKILSDDDISAQAIVFFFGGFETVATALCFTTVILSHHPEIQKKLRVEIDEVMKTTGGTPTYEAIQGMKYLDAVISEVLRLYPPAPSTDRICQNDVVLPAGENSNAITIPKGTIVQAPIVGFHTDPQYWDEPLKFDPERFSDENKHKIKPFTYMPFGMGPRICIGQRFALIEVKMALVHLLHSFDLHPSAKTKFPIEYQTGANLLAKGGFWCGLTPRRV</sequence>
<keyword evidence="12 15" id="KW-0472">Membrane</keyword>